<dbReference type="InterPro" id="IPR036390">
    <property type="entry name" value="WH_DNA-bd_sf"/>
</dbReference>
<dbReference type="AlphaFoldDB" id="A0AA34RDD9"/>
<organism evidence="7 8">
    <name type="scientific">Chlamydia pecorum (strain ATCC VR-628 / DSM 29919 / E58)</name>
    <name type="common">Chlamydophila pecorum</name>
    <dbReference type="NCBI Taxonomy" id="331635"/>
    <lineage>
        <taxon>Bacteria</taxon>
        <taxon>Pseudomonadati</taxon>
        <taxon>Chlamydiota</taxon>
        <taxon>Chlamydiia</taxon>
        <taxon>Chlamydiales</taxon>
        <taxon>Chlamydiaceae</taxon>
        <taxon>Chlamydia/Chlamydophila group</taxon>
        <taxon>Chlamydia</taxon>
    </lineage>
</organism>
<keyword evidence="8" id="KW-1185">Reference proteome</keyword>
<dbReference type="Proteomes" id="UP000008305">
    <property type="component" value="Chromosome"/>
</dbReference>
<evidence type="ECO:0000256" key="3">
    <source>
        <dbReference type="ARBA" id="ARBA00023016"/>
    </source>
</evidence>
<feature type="domain" description="Heat-inducible transcription repressor HrcA C-terminal" evidence="6">
    <location>
        <begin position="183"/>
        <end position="396"/>
    </location>
</feature>
<proteinExistence type="inferred from homology"/>
<dbReference type="GO" id="GO:0003677">
    <property type="term" value="F:DNA binding"/>
    <property type="evidence" value="ECO:0007669"/>
    <property type="project" value="InterPro"/>
</dbReference>
<evidence type="ECO:0000256" key="4">
    <source>
        <dbReference type="ARBA" id="ARBA00023163"/>
    </source>
</evidence>
<comment type="function">
    <text evidence="5">Negative regulator of class I heat shock genes (grpE-dnaK-dnaJ and groELS operons). Prevents heat-shock induction of these operons.</text>
</comment>
<dbReference type="SUPFAM" id="SSF55781">
    <property type="entry name" value="GAF domain-like"/>
    <property type="match status" value="1"/>
</dbReference>
<accession>A0AA34RDD9</accession>
<dbReference type="HAMAP" id="MF_00081">
    <property type="entry name" value="HrcA"/>
    <property type="match status" value="1"/>
</dbReference>
<dbReference type="Pfam" id="PF01628">
    <property type="entry name" value="HrcA"/>
    <property type="match status" value="1"/>
</dbReference>
<sequence length="454" mass="52159">MSLDPERSSLSPLRTLSLGATNTSLDFVVFPSSPLKLALHKDKRQTFLTFIELFLIMLSIAVVPGNRMTKPSPSKRDSKVLYILLTAIELYLKTGQPVGSKTLKDSLRSQMSSATIRNYFVELEARGFLKKNHISGGRIPTDLAYRYYIDRFVNSEESPEIPESVLLRLNALTEENRNITKDLQKIIELLGEVLNLPVFFSSPRFENDSVTNIQLTLVDEQRAVVILSTEFGQIFTDILWLPEPFKPESLRRVELFLQNYLRKGPRKTELSEKEEQISMTLYNEIVVRYLMRYCNFSEEDLHQTGLSRLLSYEIFKDSEFLAIGLSLFENRRYMSKLLEISMRRDQPTAFIGRELSDILGAPYSECSVIAMPYFIHRTPLGAFGVLGSEHLPYKEIFPTMKLFSDKIKHSLSRSFYKFKLSFRRPCPMDPKFSKEPSSLTGYASIKLLPSKETS</sequence>
<dbReference type="InterPro" id="IPR029016">
    <property type="entry name" value="GAF-like_dom_sf"/>
</dbReference>
<dbReference type="Gene3D" id="1.10.10.10">
    <property type="entry name" value="Winged helix-like DNA-binding domain superfamily/Winged helix DNA-binding domain"/>
    <property type="match status" value="1"/>
</dbReference>
<dbReference type="NCBIfam" id="TIGR00331">
    <property type="entry name" value="hrcA"/>
    <property type="match status" value="1"/>
</dbReference>
<keyword evidence="4 5" id="KW-0804">Transcription</keyword>
<evidence type="ECO:0000256" key="2">
    <source>
        <dbReference type="ARBA" id="ARBA00023015"/>
    </source>
</evidence>
<evidence type="ECO:0000256" key="5">
    <source>
        <dbReference type="HAMAP-Rule" id="MF_00081"/>
    </source>
</evidence>
<evidence type="ECO:0000313" key="7">
    <source>
        <dbReference type="EMBL" id="AEB41545.1"/>
    </source>
</evidence>
<protein>
    <recommendedName>
        <fullName evidence="5">Heat-inducible transcription repressor HrcA</fullName>
    </recommendedName>
</protein>
<keyword evidence="3 5" id="KW-0346">Stress response</keyword>
<dbReference type="GO" id="GO:0045892">
    <property type="term" value="P:negative regulation of DNA-templated transcription"/>
    <property type="evidence" value="ECO:0007669"/>
    <property type="project" value="UniProtKB-UniRule"/>
</dbReference>
<dbReference type="PANTHER" id="PTHR34824:SF1">
    <property type="entry name" value="HEAT-INDUCIBLE TRANSCRIPTION REPRESSOR HRCA"/>
    <property type="match status" value="1"/>
</dbReference>
<comment type="similarity">
    <text evidence="5">Belongs to the HrcA family.</text>
</comment>
<evidence type="ECO:0000259" key="6">
    <source>
        <dbReference type="Pfam" id="PF01628"/>
    </source>
</evidence>
<dbReference type="InterPro" id="IPR002571">
    <property type="entry name" value="HrcA"/>
</dbReference>
<dbReference type="InterPro" id="IPR021153">
    <property type="entry name" value="HrcA_C"/>
</dbReference>
<dbReference type="EMBL" id="CP002608">
    <property type="protein sequence ID" value="AEB41545.1"/>
    <property type="molecule type" value="Genomic_DNA"/>
</dbReference>
<dbReference type="KEGG" id="cpm:G5S_0572"/>
<reference evidence="7 8" key="1">
    <citation type="journal article" date="2011" name="J. Bacteriol.">
        <title>Genome sequence of the obligate intracellular animal pathogen Chlamydia pecorum E58.</title>
        <authorList>
            <person name="Mojica S."/>
            <person name="Huot Creasy H."/>
            <person name="Daugherty S."/>
            <person name="Read T.D."/>
            <person name="Kim T."/>
            <person name="Kaltenboeck B."/>
            <person name="Bavoil P."/>
            <person name="Myers G.S."/>
        </authorList>
    </citation>
    <scope>NUCLEOTIDE SEQUENCE [LARGE SCALE GENOMIC DNA]</scope>
    <source>
        <strain evidence="7 8">E58</strain>
    </source>
</reference>
<dbReference type="SUPFAM" id="SSF46785">
    <property type="entry name" value="Winged helix' DNA-binding domain"/>
    <property type="match status" value="1"/>
</dbReference>
<keyword evidence="2 5" id="KW-0805">Transcription regulation</keyword>
<evidence type="ECO:0000256" key="1">
    <source>
        <dbReference type="ARBA" id="ARBA00022491"/>
    </source>
</evidence>
<evidence type="ECO:0000313" key="8">
    <source>
        <dbReference type="Proteomes" id="UP000008305"/>
    </source>
</evidence>
<dbReference type="PANTHER" id="PTHR34824">
    <property type="entry name" value="HEAT-INDUCIBLE TRANSCRIPTION REPRESSOR HRCA"/>
    <property type="match status" value="1"/>
</dbReference>
<gene>
    <name evidence="5" type="primary">hrcA</name>
    <name evidence="7" type="ordered locus">G5S_0572</name>
</gene>
<keyword evidence="1 5" id="KW-0678">Repressor</keyword>
<name>A0AA34RDD9_CHLPE</name>
<dbReference type="Gene3D" id="3.30.450.40">
    <property type="match status" value="1"/>
</dbReference>
<dbReference type="InterPro" id="IPR036388">
    <property type="entry name" value="WH-like_DNA-bd_sf"/>
</dbReference>